<evidence type="ECO:0000256" key="1">
    <source>
        <dbReference type="SAM" id="Phobius"/>
    </source>
</evidence>
<keyword evidence="1" id="KW-0472">Membrane</keyword>
<gene>
    <name evidence="2" type="ORF">Cci01nite_55310</name>
</gene>
<keyword evidence="1" id="KW-0812">Transmembrane</keyword>
<evidence type="ECO:0008006" key="4">
    <source>
        <dbReference type="Google" id="ProtNLM"/>
    </source>
</evidence>
<sequence length="113" mass="11291">MPKPRSFWSTGLSIIAAGTALLVCGFSAFAVINPSDTPGYCDGTGFECGPDMQESTFVVGVSVGGPALVLSIGAQLIVLVVMSSAGVRSGVRAGVGAVLIGWTLLTAVVVASM</sequence>
<reference evidence="2 3" key="1">
    <citation type="submission" date="2021-01" db="EMBL/GenBank/DDBJ databases">
        <title>Whole genome shotgun sequence of Catellatospora citrea NBRC 14495.</title>
        <authorList>
            <person name="Komaki H."/>
            <person name="Tamura T."/>
        </authorList>
    </citation>
    <scope>NUCLEOTIDE SEQUENCE [LARGE SCALE GENOMIC DNA]</scope>
    <source>
        <strain evidence="2 3">NBRC 14495</strain>
    </source>
</reference>
<accession>A0A8J3P1X0</accession>
<feature type="transmembrane region" description="Helical" evidence="1">
    <location>
        <begin position="57"/>
        <end position="81"/>
    </location>
</feature>
<dbReference type="EMBL" id="BONH01000028">
    <property type="protein sequence ID" value="GIG00438.1"/>
    <property type="molecule type" value="Genomic_DNA"/>
</dbReference>
<dbReference type="AlphaFoldDB" id="A0A8J3P1X0"/>
<keyword evidence="1" id="KW-1133">Transmembrane helix</keyword>
<proteinExistence type="predicted"/>
<protein>
    <recommendedName>
        <fullName evidence="4">Vitamin K epoxide reductase family protein</fullName>
    </recommendedName>
</protein>
<keyword evidence="3" id="KW-1185">Reference proteome</keyword>
<evidence type="ECO:0000313" key="3">
    <source>
        <dbReference type="Proteomes" id="UP000659904"/>
    </source>
</evidence>
<feature type="transmembrane region" description="Helical" evidence="1">
    <location>
        <begin position="93"/>
        <end position="112"/>
    </location>
</feature>
<comment type="caution">
    <text evidence="2">The sequence shown here is derived from an EMBL/GenBank/DDBJ whole genome shotgun (WGS) entry which is preliminary data.</text>
</comment>
<name>A0A8J3P1X0_9ACTN</name>
<organism evidence="2 3">
    <name type="scientific">Catellatospora citrea</name>
    <dbReference type="NCBI Taxonomy" id="53366"/>
    <lineage>
        <taxon>Bacteria</taxon>
        <taxon>Bacillati</taxon>
        <taxon>Actinomycetota</taxon>
        <taxon>Actinomycetes</taxon>
        <taxon>Micromonosporales</taxon>
        <taxon>Micromonosporaceae</taxon>
        <taxon>Catellatospora</taxon>
    </lineage>
</organism>
<evidence type="ECO:0000313" key="2">
    <source>
        <dbReference type="EMBL" id="GIG00438.1"/>
    </source>
</evidence>
<feature type="transmembrane region" description="Helical" evidence="1">
    <location>
        <begin position="12"/>
        <end position="32"/>
    </location>
</feature>
<dbReference type="Proteomes" id="UP000659904">
    <property type="component" value="Unassembled WGS sequence"/>
</dbReference>